<protein>
    <submittedName>
        <fullName evidence="9">ABC-type nitrate/sulfonate/bicarbonate transport system permease component</fullName>
    </submittedName>
</protein>
<evidence type="ECO:0000256" key="3">
    <source>
        <dbReference type="ARBA" id="ARBA00022475"/>
    </source>
</evidence>
<dbReference type="InterPro" id="IPR000515">
    <property type="entry name" value="MetI-like"/>
</dbReference>
<evidence type="ECO:0000256" key="5">
    <source>
        <dbReference type="ARBA" id="ARBA00022989"/>
    </source>
</evidence>
<dbReference type="CDD" id="cd06261">
    <property type="entry name" value="TM_PBP2"/>
    <property type="match status" value="1"/>
</dbReference>
<evidence type="ECO:0000256" key="1">
    <source>
        <dbReference type="ARBA" id="ARBA00004651"/>
    </source>
</evidence>
<feature type="transmembrane region" description="Helical" evidence="7">
    <location>
        <begin position="68"/>
        <end position="93"/>
    </location>
</feature>
<organism evidence="9 10">
    <name type="scientific">Klugiella xanthotipulae</name>
    <dbReference type="NCBI Taxonomy" id="244735"/>
    <lineage>
        <taxon>Bacteria</taxon>
        <taxon>Bacillati</taxon>
        <taxon>Actinomycetota</taxon>
        <taxon>Actinomycetes</taxon>
        <taxon>Micrococcales</taxon>
        <taxon>Microbacteriaceae</taxon>
        <taxon>Klugiella</taxon>
    </lineage>
</organism>
<dbReference type="InterPro" id="IPR035906">
    <property type="entry name" value="MetI-like_sf"/>
</dbReference>
<dbReference type="PANTHER" id="PTHR30151:SF20">
    <property type="entry name" value="ABC TRANSPORTER PERMEASE PROTEIN HI_0355-RELATED"/>
    <property type="match status" value="1"/>
</dbReference>
<evidence type="ECO:0000256" key="7">
    <source>
        <dbReference type="RuleBase" id="RU363032"/>
    </source>
</evidence>
<dbReference type="Pfam" id="PF00528">
    <property type="entry name" value="BPD_transp_1"/>
    <property type="match status" value="1"/>
</dbReference>
<feature type="transmembrane region" description="Helical" evidence="7">
    <location>
        <begin position="181"/>
        <end position="203"/>
    </location>
</feature>
<name>A0A543HT35_9MICO</name>
<feature type="transmembrane region" description="Helical" evidence="7">
    <location>
        <begin position="128"/>
        <end position="148"/>
    </location>
</feature>
<dbReference type="PANTHER" id="PTHR30151">
    <property type="entry name" value="ALKANE SULFONATE ABC TRANSPORTER-RELATED, MEMBRANE SUBUNIT"/>
    <property type="match status" value="1"/>
</dbReference>
<proteinExistence type="inferred from homology"/>
<keyword evidence="6 7" id="KW-0472">Membrane</keyword>
<dbReference type="GO" id="GO:0005886">
    <property type="term" value="C:plasma membrane"/>
    <property type="evidence" value="ECO:0007669"/>
    <property type="project" value="UniProtKB-SubCell"/>
</dbReference>
<keyword evidence="2 7" id="KW-0813">Transport</keyword>
<keyword evidence="10" id="KW-1185">Reference proteome</keyword>
<dbReference type="Gene3D" id="1.10.3720.10">
    <property type="entry name" value="MetI-like"/>
    <property type="match status" value="1"/>
</dbReference>
<comment type="subcellular location">
    <subcellularLocation>
        <location evidence="1 7">Cell membrane</location>
        <topology evidence="1 7">Multi-pass membrane protein</topology>
    </subcellularLocation>
</comment>
<evidence type="ECO:0000313" key="9">
    <source>
        <dbReference type="EMBL" id="TQM61462.1"/>
    </source>
</evidence>
<comment type="caution">
    <text evidence="9">The sequence shown here is derived from an EMBL/GenBank/DDBJ whole genome shotgun (WGS) entry which is preliminary data.</text>
</comment>
<keyword evidence="3" id="KW-1003">Cell membrane</keyword>
<keyword evidence="5 7" id="KW-1133">Transmembrane helix</keyword>
<reference evidence="9 10" key="1">
    <citation type="submission" date="2019-06" db="EMBL/GenBank/DDBJ databases">
        <title>Sequencing the genomes of 1000 actinobacteria strains.</title>
        <authorList>
            <person name="Klenk H.-P."/>
        </authorList>
    </citation>
    <scope>NUCLEOTIDE SEQUENCE [LARGE SCALE GENOMIC DNA]</scope>
    <source>
        <strain evidence="9 10">DSM 18031</strain>
    </source>
</reference>
<dbReference type="EMBL" id="VFPN01000003">
    <property type="protein sequence ID" value="TQM61462.1"/>
    <property type="molecule type" value="Genomic_DNA"/>
</dbReference>
<evidence type="ECO:0000256" key="4">
    <source>
        <dbReference type="ARBA" id="ARBA00022692"/>
    </source>
</evidence>
<feature type="domain" description="ABC transmembrane type-1" evidence="8">
    <location>
        <begin position="62"/>
        <end position="242"/>
    </location>
</feature>
<dbReference type="PROSITE" id="PS50928">
    <property type="entry name" value="ABC_TM1"/>
    <property type="match status" value="1"/>
</dbReference>
<comment type="similarity">
    <text evidence="7">Belongs to the binding-protein-dependent transport system permease family.</text>
</comment>
<evidence type="ECO:0000313" key="10">
    <source>
        <dbReference type="Proteomes" id="UP000318331"/>
    </source>
</evidence>
<dbReference type="OrthoDB" id="7274389at2"/>
<keyword evidence="4 7" id="KW-0812">Transmembrane</keyword>
<dbReference type="GO" id="GO:0055085">
    <property type="term" value="P:transmembrane transport"/>
    <property type="evidence" value="ECO:0007669"/>
    <property type="project" value="InterPro"/>
</dbReference>
<dbReference type="AlphaFoldDB" id="A0A543HT35"/>
<feature type="transmembrane region" description="Helical" evidence="7">
    <location>
        <begin position="223"/>
        <end position="245"/>
    </location>
</feature>
<evidence type="ECO:0000256" key="6">
    <source>
        <dbReference type="ARBA" id="ARBA00023136"/>
    </source>
</evidence>
<sequence>MDISRAVRTVRRLLPAILLGVLLLVGWELYVRISGVRPQILPAPSRVFAQGIAHSSDLWRHASATLQVTLIGCSLTLIVSWLIATAVDFIPWFRLSVTPFLVASQTIPIVAIAPLMIIWFGFGTLPKVLVIILVTFFPITLGLIEGFLTTSPTATALLTSMGASRWQIFYRLRVPQAMPRFFTSLRIGVTYAVVGAIFAEYVGARAGLGLYMSAQKNSFRTDLVLAAVALTALMSVALFLFTYLVQRIVAPWTVVTGKDTRG</sequence>
<dbReference type="SUPFAM" id="SSF161098">
    <property type="entry name" value="MetI-like"/>
    <property type="match status" value="1"/>
</dbReference>
<dbReference type="Proteomes" id="UP000318331">
    <property type="component" value="Unassembled WGS sequence"/>
</dbReference>
<evidence type="ECO:0000259" key="8">
    <source>
        <dbReference type="PROSITE" id="PS50928"/>
    </source>
</evidence>
<dbReference type="RefSeq" id="WP_141918570.1">
    <property type="nucleotide sequence ID" value="NZ_BAAAYS010000006.1"/>
</dbReference>
<evidence type="ECO:0000256" key="2">
    <source>
        <dbReference type="ARBA" id="ARBA00022448"/>
    </source>
</evidence>
<gene>
    <name evidence="9" type="ORF">FB466_2416</name>
</gene>
<feature type="transmembrane region" description="Helical" evidence="7">
    <location>
        <begin position="12"/>
        <end position="30"/>
    </location>
</feature>
<accession>A0A543HT35</accession>
<feature type="transmembrane region" description="Helical" evidence="7">
    <location>
        <begin position="100"/>
        <end position="122"/>
    </location>
</feature>